<evidence type="ECO:0000313" key="4">
    <source>
        <dbReference type="Proteomes" id="UP001058533"/>
    </source>
</evidence>
<name>A0ABY5L5S5_9SPHN</name>
<evidence type="ECO:0000256" key="1">
    <source>
        <dbReference type="SAM" id="SignalP"/>
    </source>
</evidence>
<dbReference type="InterPro" id="IPR012336">
    <property type="entry name" value="Thioredoxin-like_fold"/>
</dbReference>
<dbReference type="InterPro" id="IPR036249">
    <property type="entry name" value="Thioredoxin-like_sf"/>
</dbReference>
<dbReference type="Gene3D" id="1.10.40.110">
    <property type="match status" value="1"/>
</dbReference>
<feature type="signal peptide" evidence="1">
    <location>
        <begin position="1"/>
        <end position="22"/>
    </location>
</feature>
<dbReference type="Proteomes" id="UP001058533">
    <property type="component" value="Chromosome"/>
</dbReference>
<keyword evidence="1" id="KW-0732">Signal</keyword>
<dbReference type="RefSeq" id="WP_256505551.1">
    <property type="nucleotide sequence ID" value="NZ_CP101740.1"/>
</dbReference>
<accession>A0ABY5L5S5</accession>
<feature type="domain" description="Thioredoxin-like fold" evidence="2">
    <location>
        <begin position="41"/>
        <end position="205"/>
    </location>
</feature>
<keyword evidence="4" id="KW-1185">Reference proteome</keyword>
<protein>
    <submittedName>
        <fullName evidence="3">DsbA family protein</fullName>
    </submittedName>
</protein>
<feature type="chain" id="PRO_5045896975" evidence="1">
    <location>
        <begin position="23"/>
        <end position="222"/>
    </location>
</feature>
<organism evidence="3 4">
    <name type="scientific">Sphingomonas qomolangmaensis</name>
    <dbReference type="NCBI Taxonomy" id="2918765"/>
    <lineage>
        <taxon>Bacteria</taxon>
        <taxon>Pseudomonadati</taxon>
        <taxon>Pseudomonadota</taxon>
        <taxon>Alphaproteobacteria</taxon>
        <taxon>Sphingomonadales</taxon>
        <taxon>Sphingomonadaceae</taxon>
        <taxon>Sphingomonas</taxon>
    </lineage>
</organism>
<gene>
    <name evidence="3" type="ORF">NMP03_11480</name>
</gene>
<evidence type="ECO:0000259" key="2">
    <source>
        <dbReference type="Pfam" id="PF13462"/>
    </source>
</evidence>
<sequence>MRPYLIVLALLFGALLTGSTQAQTASQRDWRTAIRQTPTGAHIIGNPAAKVKLVEYLSYTCPHCAAFVAESKPELLDGMVRRGSVSLEVRHAVRDGLDLSAAMLVRCTGPANFVAAHNAVFANQEAMLAKAQAYRPAEGASQAAQLAGLADASGVTALIRPRLKTAPQACLAATADRAKLVAMAEAAFAKIQGTPSFEVNGTLVPGNDWASLKPRLLTAGAR</sequence>
<dbReference type="Pfam" id="PF13462">
    <property type="entry name" value="Thioredoxin_4"/>
    <property type="match status" value="1"/>
</dbReference>
<dbReference type="SUPFAM" id="SSF52833">
    <property type="entry name" value="Thioredoxin-like"/>
    <property type="match status" value="1"/>
</dbReference>
<reference evidence="3" key="1">
    <citation type="submission" date="2022-07" db="EMBL/GenBank/DDBJ databases">
        <title>Sphingomonas sp. nov., a novel bacterium isolated from the north slope of the Mount Everest.</title>
        <authorList>
            <person name="Cui X."/>
            <person name="Liu Y."/>
        </authorList>
    </citation>
    <scope>NUCLEOTIDE SEQUENCE</scope>
    <source>
        <strain evidence="3">S5-59</strain>
    </source>
</reference>
<proteinExistence type="predicted"/>
<evidence type="ECO:0000313" key="3">
    <source>
        <dbReference type="EMBL" id="UUL81817.1"/>
    </source>
</evidence>
<dbReference type="Gene3D" id="3.40.30.10">
    <property type="entry name" value="Glutaredoxin"/>
    <property type="match status" value="1"/>
</dbReference>
<dbReference type="EMBL" id="CP101740">
    <property type="protein sequence ID" value="UUL81817.1"/>
    <property type="molecule type" value="Genomic_DNA"/>
</dbReference>